<keyword evidence="2 10" id="KW-0479">Metal-binding</keyword>
<keyword evidence="7 10" id="KW-0238">DNA-binding</keyword>
<feature type="binding site" evidence="10">
    <location>
        <position position="250"/>
    </location>
    <ligand>
        <name>Mn(2+)</name>
        <dbReference type="ChEBI" id="CHEBI:29035"/>
    </ligand>
</feature>
<keyword evidence="4 10" id="KW-0378">Hydrolase</keyword>
<keyword evidence="1 10" id="KW-0540">Nuclease</keyword>
<keyword evidence="6 10" id="KW-0051">Antiviral defense</keyword>
<evidence type="ECO:0000256" key="6">
    <source>
        <dbReference type="ARBA" id="ARBA00023118"/>
    </source>
</evidence>
<keyword evidence="5 10" id="KW-0460">Magnesium</keyword>
<dbReference type="Proteomes" id="UP001521209">
    <property type="component" value="Unassembled WGS sequence"/>
</dbReference>
<keyword evidence="8 10" id="KW-0464">Manganese</keyword>
<evidence type="ECO:0000313" key="12">
    <source>
        <dbReference type="Proteomes" id="UP001521209"/>
    </source>
</evidence>
<evidence type="ECO:0000256" key="5">
    <source>
        <dbReference type="ARBA" id="ARBA00022842"/>
    </source>
</evidence>
<proteinExistence type="inferred from homology"/>
<reference evidence="11 12" key="1">
    <citation type="submission" date="2022-01" db="EMBL/GenBank/DDBJ databases">
        <authorList>
            <person name="Won M."/>
            <person name="Kim S.-J."/>
            <person name="Kwon S.-W."/>
        </authorList>
    </citation>
    <scope>NUCLEOTIDE SEQUENCE [LARGE SCALE GENOMIC DNA]</scope>
    <source>
        <strain evidence="11 12">KCTC 23505</strain>
    </source>
</reference>
<evidence type="ECO:0000256" key="1">
    <source>
        <dbReference type="ARBA" id="ARBA00022722"/>
    </source>
</evidence>
<organism evidence="11 12">
    <name type="scientific">Acidiphilium iwatense</name>
    <dbReference type="NCBI Taxonomy" id="768198"/>
    <lineage>
        <taxon>Bacteria</taxon>
        <taxon>Pseudomonadati</taxon>
        <taxon>Pseudomonadota</taxon>
        <taxon>Alphaproteobacteria</taxon>
        <taxon>Acetobacterales</taxon>
        <taxon>Acidocellaceae</taxon>
        <taxon>Acidiphilium</taxon>
    </lineage>
</organism>
<comment type="similarity">
    <text evidence="10">Belongs to the CRISPR-associated endonuclease Cas1 family.</text>
</comment>
<comment type="subunit">
    <text evidence="9 10">Homodimer, forms a heterotetramer with a Cas2 homodimer.</text>
</comment>
<sequence>MRRHLNTIYVTTENAWVRKDGENLVVEAKGQELGRAPLHMLSGLICFGRAGASPAALAACAEAGICVSLLDPNGRFLARLEGVRSGNVLLRRGQYRLADDPARGVSIVQGIVAAKTANQRAVVRRALRDHGETLASEACEALTGAEARLSDVARRALQNDGVALLRGLEGEAAQVYFSVFNHLIRSSDFSFSVRTRRPPLDAVNALLSFLYAMLGHDCRSALEGVGLDPQVGFLHADRPGRASLALDLMEEFRPVLADRLVLSLINRRQLTPKDFVFEDGGAVRLTDEARKTVLVAYQERKKDELVHPFLNEKVTLGLVPHIQAQLLARHLRGDMDGYPAFIWK</sequence>
<dbReference type="EMBL" id="JAKGBZ010000018">
    <property type="protein sequence ID" value="MCF3947104.1"/>
    <property type="molecule type" value="Genomic_DNA"/>
</dbReference>
<evidence type="ECO:0000256" key="7">
    <source>
        <dbReference type="ARBA" id="ARBA00023125"/>
    </source>
</evidence>
<accession>A0ABS9DWI0</accession>
<evidence type="ECO:0000256" key="3">
    <source>
        <dbReference type="ARBA" id="ARBA00022759"/>
    </source>
</evidence>
<dbReference type="Gene3D" id="1.20.120.920">
    <property type="entry name" value="CRISPR-associated endonuclease Cas1, C-terminal domain"/>
    <property type="match status" value="1"/>
</dbReference>
<feature type="binding site" evidence="10">
    <location>
        <position position="235"/>
    </location>
    <ligand>
        <name>Mn(2+)</name>
        <dbReference type="ChEBI" id="CHEBI:29035"/>
    </ligand>
</feature>
<dbReference type="EC" id="3.1.-.-" evidence="10"/>
<keyword evidence="12" id="KW-1185">Reference proteome</keyword>
<comment type="caution">
    <text evidence="11">The sequence shown here is derived from an EMBL/GenBank/DDBJ whole genome shotgun (WGS) entry which is preliminary data.</text>
</comment>
<dbReference type="GO" id="GO:0004519">
    <property type="term" value="F:endonuclease activity"/>
    <property type="evidence" value="ECO:0007669"/>
    <property type="project" value="UniProtKB-KW"/>
</dbReference>
<dbReference type="Gene3D" id="3.100.10.20">
    <property type="entry name" value="CRISPR-associated endonuclease Cas1, N-terminal domain"/>
    <property type="match status" value="1"/>
</dbReference>
<comment type="function">
    <text evidence="10">CRISPR (clustered regularly interspaced short palindromic repeat), is an adaptive immune system that provides protection against mobile genetic elements (viruses, transposable elements and conjugative plasmids). CRISPR clusters contain spacers, sequences complementary to antecedent mobile elements, and target invading nucleic acids. CRISPR clusters are transcribed and processed into CRISPR RNA (crRNA). Acts as a dsDNA endonuclease. Involved in the integration of spacer DNA into the CRISPR cassette.</text>
</comment>
<comment type="cofactor">
    <cofactor evidence="10">
        <name>Mg(2+)</name>
        <dbReference type="ChEBI" id="CHEBI:18420"/>
    </cofactor>
    <cofactor evidence="10">
        <name>Mn(2+)</name>
        <dbReference type="ChEBI" id="CHEBI:29035"/>
    </cofactor>
</comment>
<dbReference type="NCBIfam" id="TIGR03640">
    <property type="entry name" value="cas1_DVULG"/>
    <property type="match status" value="1"/>
</dbReference>
<dbReference type="InterPro" id="IPR042206">
    <property type="entry name" value="CRISPR-assoc_Cas1_C"/>
</dbReference>
<evidence type="ECO:0000313" key="11">
    <source>
        <dbReference type="EMBL" id="MCF3947104.1"/>
    </source>
</evidence>
<dbReference type="PANTHER" id="PTHR34353">
    <property type="entry name" value="CRISPR-ASSOCIATED ENDONUCLEASE CAS1 1"/>
    <property type="match status" value="1"/>
</dbReference>
<evidence type="ECO:0000256" key="8">
    <source>
        <dbReference type="ARBA" id="ARBA00023211"/>
    </source>
</evidence>
<evidence type="ECO:0000256" key="9">
    <source>
        <dbReference type="ARBA" id="ARBA00038592"/>
    </source>
</evidence>
<dbReference type="CDD" id="cd09721">
    <property type="entry name" value="Cas1_I-C"/>
    <property type="match status" value="1"/>
</dbReference>
<keyword evidence="3 10" id="KW-0255">Endonuclease</keyword>
<feature type="binding site" evidence="10">
    <location>
        <position position="169"/>
    </location>
    <ligand>
        <name>Mn(2+)</name>
        <dbReference type="ChEBI" id="CHEBI:29035"/>
    </ligand>
</feature>
<dbReference type="Pfam" id="PF01867">
    <property type="entry name" value="Cas_Cas1"/>
    <property type="match status" value="1"/>
</dbReference>
<dbReference type="RefSeq" id="WP_235704337.1">
    <property type="nucleotide sequence ID" value="NZ_JAKGBZ010000018.1"/>
</dbReference>
<dbReference type="PANTHER" id="PTHR34353:SF2">
    <property type="entry name" value="CRISPR-ASSOCIATED ENDONUCLEASE CAS1 1"/>
    <property type="match status" value="1"/>
</dbReference>
<dbReference type="InterPro" id="IPR019856">
    <property type="entry name" value="CRISPR-assoc_Cas1_DVULG"/>
</dbReference>
<dbReference type="InterPro" id="IPR042211">
    <property type="entry name" value="CRISPR-assoc_Cas1_N"/>
</dbReference>
<evidence type="ECO:0000256" key="10">
    <source>
        <dbReference type="HAMAP-Rule" id="MF_01470"/>
    </source>
</evidence>
<protein>
    <recommendedName>
        <fullName evidence="10">CRISPR-associated endonuclease Cas1</fullName>
        <ecNumber evidence="10">3.1.-.-</ecNumber>
    </recommendedName>
</protein>
<evidence type="ECO:0000256" key="2">
    <source>
        <dbReference type="ARBA" id="ARBA00022723"/>
    </source>
</evidence>
<dbReference type="InterPro" id="IPR050646">
    <property type="entry name" value="Cas1"/>
</dbReference>
<name>A0ABS9DWI0_9PROT</name>
<dbReference type="InterPro" id="IPR002729">
    <property type="entry name" value="CRISPR-assoc_Cas1"/>
</dbReference>
<dbReference type="NCBIfam" id="TIGR00287">
    <property type="entry name" value="cas1"/>
    <property type="match status" value="1"/>
</dbReference>
<evidence type="ECO:0000256" key="4">
    <source>
        <dbReference type="ARBA" id="ARBA00022801"/>
    </source>
</evidence>
<gene>
    <name evidence="11" type="primary">cas1c</name>
    <name evidence="10" type="synonym">cas1</name>
    <name evidence="11" type="ORF">L2A60_10480</name>
</gene>
<dbReference type="HAMAP" id="MF_01470">
    <property type="entry name" value="Cas1"/>
    <property type="match status" value="1"/>
</dbReference>